<keyword evidence="1" id="KW-1133">Transmembrane helix</keyword>
<accession>A0A6G4U380</accession>
<dbReference type="Proteomes" id="UP000481583">
    <property type="component" value="Unassembled WGS sequence"/>
</dbReference>
<evidence type="ECO:0000313" key="4">
    <source>
        <dbReference type="Proteomes" id="UP000481583"/>
    </source>
</evidence>
<feature type="domain" description="DUF4328" evidence="2">
    <location>
        <begin position="2"/>
        <end position="147"/>
    </location>
</feature>
<keyword evidence="1" id="KW-0812">Transmembrane</keyword>
<dbReference type="EMBL" id="JAAKZV010000073">
    <property type="protein sequence ID" value="NGN65818.1"/>
    <property type="molecule type" value="Genomic_DNA"/>
</dbReference>
<feature type="transmembrane region" description="Helical" evidence="1">
    <location>
        <begin position="7"/>
        <end position="24"/>
    </location>
</feature>
<feature type="transmembrane region" description="Helical" evidence="1">
    <location>
        <begin position="121"/>
        <end position="143"/>
    </location>
</feature>
<dbReference type="AlphaFoldDB" id="A0A6G4U380"/>
<feature type="transmembrane region" description="Helical" evidence="1">
    <location>
        <begin position="82"/>
        <end position="101"/>
    </location>
</feature>
<name>A0A6G4U380_9ACTN</name>
<keyword evidence="4" id="KW-1185">Reference proteome</keyword>
<comment type="caution">
    <text evidence="3">The sequence shown here is derived from an EMBL/GenBank/DDBJ whole genome shotgun (WGS) entry which is preliminary data.</text>
</comment>
<proteinExistence type="predicted"/>
<evidence type="ECO:0000256" key="1">
    <source>
        <dbReference type="SAM" id="Phobius"/>
    </source>
</evidence>
<reference evidence="3 4" key="1">
    <citation type="submission" date="2020-02" db="EMBL/GenBank/DDBJ databases">
        <title>Whole-genome analyses of novel actinobacteria.</title>
        <authorList>
            <person name="Sahin N."/>
        </authorList>
    </citation>
    <scope>NUCLEOTIDE SEQUENCE [LARGE SCALE GENOMIC DNA]</scope>
    <source>
        <strain evidence="3 4">A7024</strain>
    </source>
</reference>
<dbReference type="InterPro" id="IPR025565">
    <property type="entry name" value="DUF4328"/>
</dbReference>
<evidence type="ECO:0000259" key="2">
    <source>
        <dbReference type="Pfam" id="PF14219"/>
    </source>
</evidence>
<dbReference type="Pfam" id="PF14219">
    <property type="entry name" value="DUF4328"/>
    <property type="match status" value="1"/>
</dbReference>
<evidence type="ECO:0000313" key="3">
    <source>
        <dbReference type="EMBL" id="NGN65818.1"/>
    </source>
</evidence>
<gene>
    <name evidence="3" type="ORF">G5C51_18195</name>
</gene>
<keyword evidence="1" id="KW-0472">Membrane</keyword>
<protein>
    <submittedName>
        <fullName evidence="3">DUF4328 domain-containing protein</fullName>
    </submittedName>
</protein>
<organism evidence="3 4">
    <name type="scientific">Streptomyces coryli</name>
    <dbReference type="NCBI Taxonomy" id="1128680"/>
    <lineage>
        <taxon>Bacteria</taxon>
        <taxon>Bacillati</taxon>
        <taxon>Actinomycetota</taxon>
        <taxon>Actinomycetes</taxon>
        <taxon>Kitasatosporales</taxon>
        <taxon>Streptomycetaceae</taxon>
        <taxon>Streptomyces</taxon>
    </lineage>
</organism>
<sequence length="162" mass="17823">MYGATGLLQWLALLATAAVFIIWFHRTRENAELFNAGELRHSSGWAVGAWFIPFANLWIPKKIANDIWQASAPPPDFGSRRPAGVGLVTAWWALWVTNLLVERLASRVYLSADDPTEVKSAVGLLTLSDTLDILAAVLAIVYVRKLSAMQSLKHIRSAQPVG</sequence>